<dbReference type="Pfam" id="PF06686">
    <property type="entry name" value="SpoIIIAC"/>
    <property type="match status" value="2"/>
</dbReference>
<feature type="transmembrane region" description="Helical" evidence="1">
    <location>
        <begin position="30"/>
        <end position="56"/>
    </location>
</feature>
<dbReference type="EMBL" id="DVMO01000004">
    <property type="protein sequence ID" value="HIU26802.1"/>
    <property type="molecule type" value="Genomic_DNA"/>
</dbReference>
<reference evidence="2" key="2">
    <citation type="journal article" date="2021" name="PeerJ">
        <title>Extensive microbial diversity within the chicken gut microbiome revealed by metagenomics and culture.</title>
        <authorList>
            <person name="Gilroy R."/>
            <person name="Ravi A."/>
            <person name="Getino M."/>
            <person name="Pursley I."/>
            <person name="Horton D.L."/>
            <person name="Alikhan N.F."/>
            <person name="Baker D."/>
            <person name="Gharbi K."/>
            <person name="Hall N."/>
            <person name="Watson M."/>
            <person name="Adriaenssens E.M."/>
            <person name="Foster-Nyarko E."/>
            <person name="Jarju S."/>
            <person name="Secka A."/>
            <person name="Antonio M."/>
            <person name="Oren A."/>
            <person name="Chaudhuri R.R."/>
            <person name="La Ragione R."/>
            <person name="Hildebrand F."/>
            <person name="Pallen M.J."/>
        </authorList>
    </citation>
    <scope>NUCLEOTIDE SEQUENCE</scope>
    <source>
        <strain evidence="2">11300</strain>
    </source>
</reference>
<evidence type="ECO:0000313" key="2">
    <source>
        <dbReference type="EMBL" id="HIU26802.1"/>
    </source>
</evidence>
<reference evidence="2" key="1">
    <citation type="submission" date="2020-10" db="EMBL/GenBank/DDBJ databases">
        <authorList>
            <person name="Gilroy R."/>
        </authorList>
    </citation>
    <scope>NUCLEOTIDE SEQUENCE</scope>
    <source>
        <strain evidence="2">11300</strain>
    </source>
</reference>
<organism evidence="2 3">
    <name type="scientific">Candidatus Fimisoma avicola</name>
    <dbReference type="NCBI Taxonomy" id="2840826"/>
    <lineage>
        <taxon>Bacteria</taxon>
        <taxon>Bacillati</taxon>
        <taxon>Bacillota</taxon>
        <taxon>Clostridia</taxon>
        <taxon>Eubacteriales</taxon>
        <taxon>Candidatus Fimisoma</taxon>
    </lineage>
</organism>
<sequence length="128" mass="13903">MITLLKICAIGLIAVIVISIIKTYKPELAVAASLCAGIILLYYIIESLGYGFDYITRLYDGLSYGREYFPIILKVLGIAYITEFAVALCQDAGERSVAGKIELAGKIAIFFAAIPVFTSLLDLLDSLI</sequence>
<dbReference type="InterPro" id="IPR025664">
    <property type="entry name" value="Spore_III_AC/AD"/>
</dbReference>
<dbReference type="Proteomes" id="UP000824091">
    <property type="component" value="Unassembled WGS sequence"/>
</dbReference>
<dbReference type="AlphaFoldDB" id="A0A9D1I2X1"/>
<feature type="transmembrane region" description="Helical" evidence="1">
    <location>
        <begin position="68"/>
        <end position="87"/>
    </location>
</feature>
<keyword evidence="1" id="KW-0812">Transmembrane</keyword>
<accession>A0A9D1I2X1</accession>
<gene>
    <name evidence="2" type="ORF">IAD16_00285</name>
</gene>
<feature type="transmembrane region" description="Helical" evidence="1">
    <location>
        <begin position="107"/>
        <end position="124"/>
    </location>
</feature>
<proteinExistence type="predicted"/>
<evidence type="ECO:0000256" key="1">
    <source>
        <dbReference type="SAM" id="Phobius"/>
    </source>
</evidence>
<name>A0A9D1I2X1_9FIRM</name>
<keyword evidence="1" id="KW-1133">Transmembrane helix</keyword>
<protein>
    <submittedName>
        <fullName evidence="2">Stage III sporulation protein AD</fullName>
    </submittedName>
</protein>
<comment type="caution">
    <text evidence="2">The sequence shown here is derived from an EMBL/GenBank/DDBJ whole genome shotgun (WGS) entry which is preliminary data.</text>
</comment>
<evidence type="ECO:0000313" key="3">
    <source>
        <dbReference type="Proteomes" id="UP000824091"/>
    </source>
</evidence>
<keyword evidence="1" id="KW-0472">Membrane</keyword>
<feature type="transmembrane region" description="Helical" evidence="1">
    <location>
        <begin position="7"/>
        <end position="24"/>
    </location>
</feature>